<evidence type="ECO:0000256" key="1">
    <source>
        <dbReference type="SAM" id="Phobius"/>
    </source>
</evidence>
<protein>
    <submittedName>
        <fullName evidence="2">Uncharacterized protein</fullName>
    </submittedName>
</protein>
<gene>
    <name evidence="2" type="ORF">OSB04_011427</name>
</gene>
<evidence type="ECO:0000313" key="2">
    <source>
        <dbReference type="EMBL" id="KAJ9556813.1"/>
    </source>
</evidence>
<sequence>MDFRNPKIRDIVWFLLSWTLHIFSANLVIHISLLLIRMDMLERVTTEMFIAMSKALNFLNSDELSMQCILIAVNWFLHDEKVFSSGRHGFAMAAHGSVSGSVRGSGVAMMKKECDESNKSLTPWVPDPKEVKRVLQCLTTNVFWHECTIGKAGRQNPINQVGCVVWIRGLTGCVNVLLTNIICVVVTHMQDLATEATQNDGCLARIPMENRAKAAFNWSSFTPLSSKLYPSYVPPPAIHQFVSNDAFPQHQADSMYPAPPVATPKYSLLQYKPDLLEGQKPRSYSKMSQVMFK</sequence>
<dbReference type="Proteomes" id="UP001172457">
    <property type="component" value="Chromosome 3"/>
</dbReference>
<feature type="transmembrane region" description="Helical" evidence="1">
    <location>
        <begin position="12"/>
        <end position="36"/>
    </location>
</feature>
<keyword evidence="1" id="KW-0812">Transmembrane</keyword>
<dbReference type="EMBL" id="JARYMX010000003">
    <property type="protein sequence ID" value="KAJ9556813.1"/>
    <property type="molecule type" value="Genomic_DNA"/>
</dbReference>
<organism evidence="2 3">
    <name type="scientific">Centaurea solstitialis</name>
    <name type="common">yellow star-thistle</name>
    <dbReference type="NCBI Taxonomy" id="347529"/>
    <lineage>
        <taxon>Eukaryota</taxon>
        <taxon>Viridiplantae</taxon>
        <taxon>Streptophyta</taxon>
        <taxon>Embryophyta</taxon>
        <taxon>Tracheophyta</taxon>
        <taxon>Spermatophyta</taxon>
        <taxon>Magnoliopsida</taxon>
        <taxon>eudicotyledons</taxon>
        <taxon>Gunneridae</taxon>
        <taxon>Pentapetalae</taxon>
        <taxon>asterids</taxon>
        <taxon>campanulids</taxon>
        <taxon>Asterales</taxon>
        <taxon>Asteraceae</taxon>
        <taxon>Carduoideae</taxon>
        <taxon>Cardueae</taxon>
        <taxon>Centaureinae</taxon>
        <taxon>Centaurea</taxon>
    </lineage>
</organism>
<evidence type="ECO:0000313" key="3">
    <source>
        <dbReference type="Proteomes" id="UP001172457"/>
    </source>
</evidence>
<name>A0AA38T9E0_9ASTR</name>
<comment type="caution">
    <text evidence="2">The sequence shown here is derived from an EMBL/GenBank/DDBJ whole genome shotgun (WGS) entry which is preliminary data.</text>
</comment>
<keyword evidence="3" id="KW-1185">Reference proteome</keyword>
<proteinExistence type="predicted"/>
<reference evidence="2" key="1">
    <citation type="submission" date="2023-03" db="EMBL/GenBank/DDBJ databases">
        <title>Chromosome-scale reference genome and RAD-based genetic map of yellow starthistle (Centaurea solstitialis) reveal putative structural variation and QTLs associated with invader traits.</title>
        <authorList>
            <person name="Reatini B."/>
            <person name="Cang F.A."/>
            <person name="Jiang Q."/>
            <person name="Mckibben M.T.W."/>
            <person name="Barker M.S."/>
            <person name="Rieseberg L.H."/>
            <person name="Dlugosch K.M."/>
        </authorList>
    </citation>
    <scope>NUCLEOTIDE SEQUENCE</scope>
    <source>
        <strain evidence="2">CAN-66</strain>
        <tissue evidence="2">Leaf</tissue>
    </source>
</reference>
<keyword evidence="1" id="KW-0472">Membrane</keyword>
<dbReference type="AlphaFoldDB" id="A0AA38T9E0"/>
<keyword evidence="1" id="KW-1133">Transmembrane helix</keyword>
<accession>A0AA38T9E0</accession>